<gene>
    <name evidence="1" type="ORF">BV22DRAFT_1073155</name>
</gene>
<dbReference type="Proteomes" id="UP000790709">
    <property type="component" value="Unassembled WGS sequence"/>
</dbReference>
<reference evidence="1" key="1">
    <citation type="journal article" date="2021" name="New Phytol.">
        <title>Evolutionary innovations through gain and loss of genes in the ectomycorrhizal Boletales.</title>
        <authorList>
            <person name="Wu G."/>
            <person name="Miyauchi S."/>
            <person name="Morin E."/>
            <person name="Kuo A."/>
            <person name="Drula E."/>
            <person name="Varga T."/>
            <person name="Kohler A."/>
            <person name="Feng B."/>
            <person name="Cao Y."/>
            <person name="Lipzen A."/>
            <person name="Daum C."/>
            <person name="Hundley H."/>
            <person name="Pangilinan J."/>
            <person name="Johnson J."/>
            <person name="Barry K."/>
            <person name="LaButti K."/>
            <person name="Ng V."/>
            <person name="Ahrendt S."/>
            <person name="Min B."/>
            <person name="Choi I.G."/>
            <person name="Park H."/>
            <person name="Plett J.M."/>
            <person name="Magnuson J."/>
            <person name="Spatafora J.W."/>
            <person name="Nagy L.G."/>
            <person name="Henrissat B."/>
            <person name="Grigoriev I.V."/>
            <person name="Yang Z.L."/>
            <person name="Xu J."/>
            <person name="Martin F.M."/>
        </authorList>
    </citation>
    <scope>NUCLEOTIDE SEQUENCE</scope>
    <source>
        <strain evidence="1">KUC20120723A-06</strain>
    </source>
</reference>
<dbReference type="EMBL" id="MU266551">
    <property type="protein sequence ID" value="KAH7920919.1"/>
    <property type="molecule type" value="Genomic_DNA"/>
</dbReference>
<evidence type="ECO:0000313" key="1">
    <source>
        <dbReference type="EMBL" id="KAH7920919.1"/>
    </source>
</evidence>
<proteinExistence type="predicted"/>
<accession>A0ACB8B660</accession>
<keyword evidence="2" id="KW-1185">Reference proteome</keyword>
<feature type="non-terminal residue" evidence="1">
    <location>
        <position position="474"/>
    </location>
</feature>
<sequence length="474" mass="53802">MSTMACLDALATLIFLFIGWVCLRKQQPQYPPAVGSMLPWIGSGLIFAHDPFTLLDTCRKRYGHVFKLLLGGRRMVVVSSADAIAAVLRDRHETLHADVMHIALLRCVGAINHDIHRICEILHHEIFPIIAHHLTRHSLIDISPQFGTRLRSQLDVAFSSHIRQSISLKELVGRSLFEATSSALLRPSFPTSFYDDLIMLDSSIYSRLYKLPFFPHPSARARQRLLDHLADYIEEMERDGAEGELISRVIEVFKANKLGRSDRAGLMLVFIWGSHINPMNTAIWVLTFLLANREAMTKIREEVDHTIHSQFTSLNSLLAADPCVMDGSGFSLLDSAIRETMRLTVITTVVRRATCDTELTSDGRTIHISKGEHVMADVRAPHHNEATYPDAETFIYDRFVFREDNENIPGQLPRSNQRTALTFFGWGSGKHICKGRHLALYIRKIPLHQFDEITRNSIKCARLCNIPPIKLLLW</sequence>
<protein>
    <submittedName>
        <fullName evidence="1">Cytochrome P450</fullName>
    </submittedName>
</protein>
<comment type="caution">
    <text evidence="1">The sequence shown here is derived from an EMBL/GenBank/DDBJ whole genome shotgun (WGS) entry which is preliminary data.</text>
</comment>
<evidence type="ECO:0000313" key="2">
    <source>
        <dbReference type="Proteomes" id="UP000790709"/>
    </source>
</evidence>
<name>A0ACB8B660_9AGAM</name>
<organism evidence="1 2">
    <name type="scientific">Leucogyrophana mollusca</name>
    <dbReference type="NCBI Taxonomy" id="85980"/>
    <lineage>
        <taxon>Eukaryota</taxon>
        <taxon>Fungi</taxon>
        <taxon>Dikarya</taxon>
        <taxon>Basidiomycota</taxon>
        <taxon>Agaricomycotina</taxon>
        <taxon>Agaricomycetes</taxon>
        <taxon>Agaricomycetidae</taxon>
        <taxon>Boletales</taxon>
        <taxon>Boletales incertae sedis</taxon>
        <taxon>Leucogyrophana</taxon>
    </lineage>
</organism>